<feature type="transmembrane region" description="Helical" evidence="8">
    <location>
        <begin position="6"/>
        <end position="24"/>
    </location>
</feature>
<feature type="transmembrane region" description="Helical" evidence="8">
    <location>
        <begin position="328"/>
        <end position="347"/>
    </location>
</feature>
<evidence type="ECO:0000256" key="8">
    <source>
        <dbReference type="SAM" id="Phobius"/>
    </source>
</evidence>
<feature type="transmembrane region" description="Helical" evidence="8">
    <location>
        <begin position="406"/>
        <end position="429"/>
    </location>
</feature>
<dbReference type="PANTHER" id="PTHR42703:SF1">
    <property type="entry name" value="NA(+)_H(+) ANTIPORTER SUBUNIT D1"/>
    <property type="match status" value="1"/>
</dbReference>
<dbReference type="GO" id="GO:0016491">
    <property type="term" value="F:oxidoreductase activity"/>
    <property type="evidence" value="ECO:0007669"/>
    <property type="project" value="UniProtKB-KW"/>
</dbReference>
<comment type="similarity">
    <text evidence="2">Belongs to the CPA3 antiporters (TC 2.A.63) subunit D family.</text>
</comment>
<name>A0A0B7IKM9_9FLAO</name>
<dbReference type="EC" id="1.6.99.5" evidence="10"/>
<dbReference type="AlphaFoldDB" id="A0A0B7IKM9"/>
<dbReference type="PANTHER" id="PTHR42703">
    <property type="entry name" value="NADH DEHYDROGENASE"/>
    <property type="match status" value="1"/>
</dbReference>
<keyword evidence="6 8" id="KW-0472">Membrane</keyword>
<dbReference type="PRINTS" id="PR01437">
    <property type="entry name" value="NUOXDRDTASE4"/>
</dbReference>
<sequence>MENIVLYPILAQFATSIILMFLWRNVKLQKVVSVAASFVILGIAIWLFWTVYNQGFQSVQSGKWEAPFGITFVADTLSATLVLLTAIAGLAVSAYSTATIIFARLRFGFLPIFHFLLLGLNGAFLTGDIFNLYVWFEIIIISSFVLLTLGGEKAQLEGAVKYFTLNILASVFFLTALAVLYGITGTLNMADLHAKMAAVENRGLVQITALLFLIGFGTKAAIFPFYFWLPASYHTPPDAVSAIFGGLLTKVGVYALIRVFTLIFIGETFISEVIMGLSVLTLLIGGMGALVQNNIVKVFAYLIICHIGFMLLGIGIGGEKALSGVVYYLIHDITVKTNLFLIAGLIYKISGTHSMRNLGNIYKQYPKLSLLIIISLFSVVGIPPFSGFWPKISLINASFGLEGYQGIVMIAAIIFASFITLVVVAKLWARVFWKDALELPNLKNYTYFNDLIFEKKMEIVVPIIFLTIISLYIGFGAENIQRLSQKIAYELMSNTEYINTVLKLK</sequence>
<feature type="transmembrane region" description="Helical" evidence="8">
    <location>
        <begin position="162"/>
        <end position="183"/>
    </location>
</feature>
<proteinExistence type="inferred from homology"/>
<evidence type="ECO:0000256" key="2">
    <source>
        <dbReference type="ARBA" id="ARBA00005346"/>
    </source>
</evidence>
<protein>
    <submittedName>
        <fullName evidence="10">Mrp complex subunit D</fullName>
        <ecNumber evidence="10">1.6.99.5</ecNumber>
    </submittedName>
</protein>
<feature type="domain" description="NADH:quinone oxidoreductase/Mrp antiporter transmembrane" evidence="9">
    <location>
        <begin position="128"/>
        <end position="416"/>
    </location>
</feature>
<feature type="transmembrane region" description="Helical" evidence="8">
    <location>
        <begin position="239"/>
        <end position="257"/>
    </location>
</feature>
<feature type="transmembrane region" description="Helical" evidence="8">
    <location>
        <begin position="72"/>
        <end position="95"/>
    </location>
</feature>
<dbReference type="InterPro" id="IPR001750">
    <property type="entry name" value="ND/Mrp_TM"/>
</dbReference>
<keyword evidence="3" id="KW-1003">Cell membrane</keyword>
<evidence type="ECO:0000256" key="5">
    <source>
        <dbReference type="ARBA" id="ARBA00022989"/>
    </source>
</evidence>
<feature type="transmembrane region" description="Helical" evidence="8">
    <location>
        <begin position="368"/>
        <end position="386"/>
    </location>
</feature>
<feature type="transmembrane region" description="Helical" evidence="8">
    <location>
        <begin position="132"/>
        <end position="150"/>
    </location>
</feature>
<keyword evidence="10" id="KW-0560">Oxidoreductase</keyword>
<feature type="transmembrane region" description="Helical" evidence="8">
    <location>
        <begin position="107"/>
        <end position="126"/>
    </location>
</feature>
<dbReference type="Pfam" id="PF00361">
    <property type="entry name" value="Proton_antipo_M"/>
    <property type="match status" value="1"/>
</dbReference>
<dbReference type="InterPro" id="IPR050586">
    <property type="entry name" value="CPA3_Na-H_Antiporter_D"/>
</dbReference>
<dbReference type="EMBL" id="CDOK01000163">
    <property type="protein sequence ID" value="CEN52455.1"/>
    <property type="molecule type" value="Genomic_DNA"/>
</dbReference>
<feature type="transmembrane region" description="Helical" evidence="8">
    <location>
        <begin position="269"/>
        <end position="291"/>
    </location>
</feature>
<dbReference type="InterPro" id="IPR003918">
    <property type="entry name" value="NADH_UbQ_OxRdtase"/>
</dbReference>
<organism evidence="10 11">
    <name type="scientific">Capnocytophaga canimorsus</name>
    <dbReference type="NCBI Taxonomy" id="28188"/>
    <lineage>
        <taxon>Bacteria</taxon>
        <taxon>Pseudomonadati</taxon>
        <taxon>Bacteroidota</taxon>
        <taxon>Flavobacteriia</taxon>
        <taxon>Flavobacteriales</taxon>
        <taxon>Flavobacteriaceae</taxon>
        <taxon>Capnocytophaga</taxon>
    </lineage>
</organism>
<evidence type="ECO:0000256" key="3">
    <source>
        <dbReference type="ARBA" id="ARBA00022475"/>
    </source>
</evidence>
<evidence type="ECO:0000256" key="1">
    <source>
        <dbReference type="ARBA" id="ARBA00004651"/>
    </source>
</evidence>
<evidence type="ECO:0000256" key="4">
    <source>
        <dbReference type="ARBA" id="ARBA00022692"/>
    </source>
</evidence>
<evidence type="ECO:0000313" key="10">
    <source>
        <dbReference type="EMBL" id="CEN52455.1"/>
    </source>
</evidence>
<feature type="transmembrane region" description="Helical" evidence="8">
    <location>
        <begin position="31"/>
        <end position="52"/>
    </location>
</feature>
<dbReference type="GO" id="GO:0005886">
    <property type="term" value="C:plasma membrane"/>
    <property type="evidence" value="ECO:0007669"/>
    <property type="project" value="UniProtKB-SubCell"/>
</dbReference>
<evidence type="ECO:0000256" key="7">
    <source>
        <dbReference type="RuleBase" id="RU000320"/>
    </source>
</evidence>
<evidence type="ECO:0000259" key="9">
    <source>
        <dbReference type="Pfam" id="PF00361"/>
    </source>
</evidence>
<dbReference type="GO" id="GO:0008137">
    <property type="term" value="F:NADH dehydrogenase (ubiquinone) activity"/>
    <property type="evidence" value="ECO:0007669"/>
    <property type="project" value="InterPro"/>
</dbReference>
<dbReference type="RefSeq" id="WP_041987758.1">
    <property type="nucleotide sequence ID" value="NZ_JBIUQU010000004.1"/>
</dbReference>
<feature type="transmembrane region" description="Helical" evidence="8">
    <location>
        <begin position="298"/>
        <end position="316"/>
    </location>
</feature>
<accession>A0A0B7IKM9</accession>
<evidence type="ECO:0000313" key="11">
    <source>
        <dbReference type="Proteomes" id="UP000039370"/>
    </source>
</evidence>
<comment type="subcellular location">
    <subcellularLocation>
        <location evidence="1">Cell membrane</location>
        <topology evidence="1">Multi-pass membrane protein</topology>
    </subcellularLocation>
    <subcellularLocation>
        <location evidence="7">Membrane</location>
        <topology evidence="7">Multi-pass membrane protein</topology>
    </subcellularLocation>
</comment>
<feature type="transmembrane region" description="Helical" evidence="8">
    <location>
        <begin position="459"/>
        <end position="477"/>
    </location>
</feature>
<feature type="transmembrane region" description="Helical" evidence="8">
    <location>
        <begin position="203"/>
        <end position="227"/>
    </location>
</feature>
<dbReference type="Proteomes" id="UP000039370">
    <property type="component" value="Unassembled WGS sequence"/>
</dbReference>
<keyword evidence="4 7" id="KW-0812">Transmembrane</keyword>
<reference evidence="11" key="1">
    <citation type="submission" date="2015-01" db="EMBL/GenBank/DDBJ databases">
        <authorList>
            <person name="MANFREDI Pablo"/>
        </authorList>
    </citation>
    <scope>NUCLEOTIDE SEQUENCE [LARGE SCALE GENOMIC DNA]</scope>
    <source>
        <strain evidence="11">Cc11</strain>
    </source>
</reference>
<evidence type="ECO:0000256" key="6">
    <source>
        <dbReference type="ARBA" id="ARBA00023136"/>
    </source>
</evidence>
<gene>
    <name evidence="10" type="ORF">CCAN11_2450054</name>
</gene>
<dbReference type="GO" id="GO:0042773">
    <property type="term" value="P:ATP synthesis coupled electron transport"/>
    <property type="evidence" value="ECO:0007669"/>
    <property type="project" value="InterPro"/>
</dbReference>
<keyword evidence="5 8" id="KW-1133">Transmembrane helix</keyword>